<protein>
    <recommendedName>
        <fullName evidence="2">Restriction endonuclease type I HsdR N-terminal domain-containing protein</fullName>
    </recommendedName>
</protein>
<dbReference type="GO" id="GO:0009307">
    <property type="term" value="P:DNA restriction-modification system"/>
    <property type="evidence" value="ECO:0007669"/>
    <property type="project" value="UniProtKB-KW"/>
</dbReference>
<organism evidence="3 4">
    <name type="scientific">Sphingomonas xinjiangensis</name>
    <dbReference type="NCBI Taxonomy" id="643568"/>
    <lineage>
        <taxon>Bacteria</taxon>
        <taxon>Pseudomonadati</taxon>
        <taxon>Pseudomonadota</taxon>
        <taxon>Alphaproteobacteria</taxon>
        <taxon>Sphingomonadales</taxon>
        <taxon>Sphingomonadaceae</taxon>
        <taxon>Sphingomonas</taxon>
    </lineage>
</organism>
<dbReference type="InterPro" id="IPR007409">
    <property type="entry name" value="Restrct_endonuc_type1_HsdR_N"/>
</dbReference>
<feature type="domain" description="Restriction endonuclease type I HsdR N-terminal" evidence="2">
    <location>
        <begin position="46"/>
        <end position="118"/>
    </location>
</feature>
<comment type="caution">
    <text evidence="3">The sequence shown here is derived from an EMBL/GenBank/DDBJ whole genome shotgun (WGS) entry which is preliminary data.</text>
</comment>
<evidence type="ECO:0000259" key="2">
    <source>
        <dbReference type="Pfam" id="PF04313"/>
    </source>
</evidence>
<reference evidence="3 4" key="1">
    <citation type="submission" date="2020-08" db="EMBL/GenBank/DDBJ databases">
        <title>Genomic Encyclopedia of Type Strains, Phase IV (KMG-IV): sequencing the most valuable type-strain genomes for metagenomic binning, comparative biology and taxonomic classification.</title>
        <authorList>
            <person name="Goeker M."/>
        </authorList>
    </citation>
    <scope>NUCLEOTIDE SEQUENCE [LARGE SCALE GENOMIC DNA]</scope>
    <source>
        <strain evidence="3 4">DSM 26736</strain>
    </source>
</reference>
<accession>A0A840YSP7</accession>
<feature type="region of interest" description="Disordered" evidence="1">
    <location>
        <begin position="602"/>
        <end position="624"/>
    </location>
</feature>
<evidence type="ECO:0000256" key="1">
    <source>
        <dbReference type="SAM" id="MobiDB-lite"/>
    </source>
</evidence>
<keyword evidence="4" id="KW-1185">Reference proteome</keyword>
<dbReference type="RefSeq" id="WP_184091452.1">
    <property type="nucleotide sequence ID" value="NZ_JACIJF010000023.1"/>
</dbReference>
<dbReference type="GO" id="GO:0003677">
    <property type="term" value="F:DNA binding"/>
    <property type="evidence" value="ECO:0007669"/>
    <property type="project" value="UniProtKB-KW"/>
</dbReference>
<dbReference type="GO" id="GO:0005524">
    <property type="term" value="F:ATP binding"/>
    <property type="evidence" value="ECO:0007669"/>
    <property type="project" value="UniProtKB-KW"/>
</dbReference>
<name>A0A840YSP7_9SPHN</name>
<evidence type="ECO:0000313" key="4">
    <source>
        <dbReference type="Proteomes" id="UP000527143"/>
    </source>
</evidence>
<dbReference type="GO" id="GO:0009035">
    <property type="term" value="F:type I site-specific deoxyribonuclease activity"/>
    <property type="evidence" value="ECO:0007669"/>
    <property type="project" value="UniProtKB-EC"/>
</dbReference>
<proteinExistence type="predicted"/>
<dbReference type="Proteomes" id="UP000527143">
    <property type="component" value="Unassembled WGS sequence"/>
</dbReference>
<gene>
    <name evidence="3" type="ORF">FHT02_003976</name>
</gene>
<dbReference type="Pfam" id="PF04313">
    <property type="entry name" value="HSDR_N"/>
    <property type="match status" value="1"/>
</dbReference>
<dbReference type="AlphaFoldDB" id="A0A840YSP7"/>
<dbReference type="Gene3D" id="3.90.1570.30">
    <property type="match status" value="1"/>
</dbReference>
<sequence>MTTPPEADLEAHLSAQLPKIFPHIPPGDIDHQTHLVLRFGRNEITVNGETKWKKEGRADIVLNHKGKPIAVIELKRAGVKLTRDDVDQGRNYARVLEHPAPLVVVTNGSDTWLIDAYSGEDLAGDSVEADQLRELFANASKIAAEKRQAAIEALLGTDSSIWESAVQMATDRVIDRLSTWDDDLRKPFGRFHFVRQAAQAAIDAFESGKKVVVLEGAPLTGKTNALKSFSVLTDVLEPKFAMLFVKASMAHSSLFERLADVLTSELGWEIEGKDARTWLRRFASKAEGPTLVVAVDGVAKGSLVAKELETFAESGFGDRLKFLVTTESADDVLMSGRDVSALAEAAVSFRMSPLTADEFHQSRASLGKGGVGFDRGAELSRVHRLPWILRAELAQIPKDIPYGREIRLPASIGVELVWYARERLKGLAYIQRPLREIARALVNGATKKSEALVLGQIGGFVVPIDDLDSNGRAAMATLVADGWAREYRHAGGEDVVMPTVPELFMAELCDVVSRELEARIDDPAAAARWLSDTCAGLFLGDVIGAQAIIDCGLRLGSFPQLLIVKLLEDRPEVRTMGAALIAMTLRDGSLMHLKIGEDGSITPSDRSGNAIGRTIPPTPGEGPGQTYGALTSWSILAHLTRRPMASGPELSDRVDLVLIMELGTCPFPLLHVSNEPMGVMVHDLGDHGETLAREHALADPVTMSMRHLFAREWEQMDDFISAMLAEDSLVLMVRVHNALHALEDSSNIELSGWASGRLSSTVLPEIERLMEMPAHSAGGAVEEE</sequence>
<dbReference type="EMBL" id="JACIJF010000023">
    <property type="protein sequence ID" value="MBB5712716.1"/>
    <property type="molecule type" value="Genomic_DNA"/>
</dbReference>
<evidence type="ECO:0000313" key="3">
    <source>
        <dbReference type="EMBL" id="MBB5712716.1"/>
    </source>
</evidence>